<evidence type="ECO:0000313" key="2">
    <source>
        <dbReference type="EMBL" id="ACK82816.1"/>
    </source>
</evidence>
<dbReference type="KEGG" id="mch:Mchl_1962"/>
<dbReference type="AlphaFoldDB" id="B7KW00"/>
<dbReference type="RefSeq" id="WP_015950544.1">
    <property type="nucleotide sequence ID" value="NC_011757.1"/>
</dbReference>
<feature type="region of interest" description="Disordered" evidence="1">
    <location>
        <begin position="119"/>
        <end position="144"/>
    </location>
</feature>
<dbReference type="Proteomes" id="UP000002385">
    <property type="component" value="Chromosome"/>
</dbReference>
<reference evidence="2 3" key="2">
    <citation type="journal article" date="2012" name="J. Bacteriol.">
        <title>Complete genome sequences of six strains of the genus Methylobacterium.</title>
        <authorList>
            <person name="Marx C.J."/>
            <person name="Bringel F."/>
            <person name="Chistoserdova L."/>
            <person name="Moulin L."/>
            <person name="Farhan Ul Haque M."/>
            <person name="Fleischman D.E."/>
            <person name="Gruffaz C."/>
            <person name="Jourand P."/>
            <person name="Knief C."/>
            <person name="Lee M.C."/>
            <person name="Muller E.E."/>
            <person name="Nadalig T."/>
            <person name="Peyraud R."/>
            <person name="Roselli S."/>
            <person name="Russ L."/>
            <person name="Goodwin L.A."/>
            <person name="Ivanova N."/>
            <person name="Kyrpides N."/>
            <person name="Lajus A."/>
            <person name="Land M.L."/>
            <person name="Medigue C."/>
            <person name="Mikhailova N."/>
            <person name="Nolan M."/>
            <person name="Woyke T."/>
            <person name="Stolyar S."/>
            <person name="Vorholt J.A."/>
            <person name="Vuilleumier S."/>
        </authorList>
    </citation>
    <scope>NUCLEOTIDE SEQUENCE [LARGE SCALE GENOMIC DNA]</scope>
    <source>
        <strain evidence="3">CM4 / NCIMB 13688</strain>
    </source>
</reference>
<gene>
    <name evidence="2" type="ordered locus">Mchl_1962</name>
</gene>
<reference evidence="3" key="1">
    <citation type="submission" date="2008-12" db="EMBL/GenBank/DDBJ databases">
        <title>Complete sequence of chromosome of Methylobacterium chloromethanicum CM4.</title>
        <authorList>
            <consortium name="US DOE Joint Genome Institute"/>
            <person name="Lucas S."/>
            <person name="Copeland A."/>
            <person name="Lapidus A."/>
            <person name="Glavina del Rio T."/>
            <person name="Dalin E."/>
            <person name="Tice H."/>
            <person name="Bruce D."/>
            <person name="Goodwin L."/>
            <person name="Pitluck S."/>
            <person name="Chertkov O."/>
            <person name="Brettin T."/>
            <person name="Detter J.C."/>
            <person name="Han C."/>
            <person name="Larimer F."/>
            <person name="Land M."/>
            <person name="Hauser L."/>
            <person name="Kyrpides N."/>
            <person name="Mikhailova N."/>
            <person name="Marx C."/>
            <person name="Richardson P."/>
        </authorList>
    </citation>
    <scope>NUCLEOTIDE SEQUENCE [LARGE SCALE GENOMIC DNA]</scope>
    <source>
        <strain evidence="3">CM4 / NCIMB 13688</strain>
    </source>
</reference>
<accession>B7KW00</accession>
<protein>
    <submittedName>
        <fullName evidence="2">Uncharacterized protein</fullName>
    </submittedName>
</protein>
<dbReference type="HOGENOM" id="CLU_725236_0_0_5"/>
<feature type="compositionally biased region" description="Pro residues" evidence="1">
    <location>
        <begin position="127"/>
        <end position="142"/>
    </location>
</feature>
<dbReference type="EMBL" id="CP001298">
    <property type="protein sequence ID" value="ACK82816.1"/>
    <property type="molecule type" value="Genomic_DNA"/>
</dbReference>
<organism evidence="2 3">
    <name type="scientific">Methylorubrum extorquens (strain CM4 / NCIMB 13688)</name>
    <name type="common">Methylobacterium extorquens</name>
    <dbReference type="NCBI Taxonomy" id="440085"/>
    <lineage>
        <taxon>Bacteria</taxon>
        <taxon>Pseudomonadati</taxon>
        <taxon>Pseudomonadota</taxon>
        <taxon>Alphaproteobacteria</taxon>
        <taxon>Hyphomicrobiales</taxon>
        <taxon>Methylobacteriaceae</taxon>
        <taxon>Methylorubrum</taxon>
    </lineage>
</organism>
<name>B7KW00_METC4</name>
<sequence length="347" mass="37452">MALRVWEDNESIGYARIDLGRRVPTPVRLSFQRVEDEPRHLGKEGWQPEIAWLEVHEVETNGETSIARVGPIVVSRISEFERIEIVADGIGELGTVSWPEMARPAVDLVYGRDLWSARPGITGRAGGPPPPPPPPTPLPTPPIQQAYPLVAPPPALGTGEAPAPKVRSRLPVWLGFAVVAVACGLAAVQFNGTADLCGMVGIAGCPRGGTHVTQAPSPAPTPPFSEVDAKGQLNALINGSATDAQFVEMGRKALAAGYPVIALRAFEQVVDPKQNEEAAFQIARIFDPLVTDSVYASVHNRRPERASPYYSYCKRTSSRCAEALNRLCDANPDLKRTNAKFADECRN</sequence>
<proteinExistence type="predicted"/>
<evidence type="ECO:0000313" key="3">
    <source>
        <dbReference type="Proteomes" id="UP000002385"/>
    </source>
</evidence>
<evidence type="ECO:0000256" key="1">
    <source>
        <dbReference type="SAM" id="MobiDB-lite"/>
    </source>
</evidence>